<dbReference type="EMBL" id="JBHLTS010000022">
    <property type="protein sequence ID" value="MFC0515803.1"/>
    <property type="molecule type" value="Genomic_DNA"/>
</dbReference>
<comment type="caution">
    <text evidence="1">The sequence shown here is derived from an EMBL/GenBank/DDBJ whole genome shotgun (WGS) entry which is preliminary data.</text>
</comment>
<protein>
    <submittedName>
        <fullName evidence="1">Uncharacterized protein</fullName>
    </submittedName>
</protein>
<gene>
    <name evidence="1" type="ORF">ACFFGT_16395</name>
</gene>
<proteinExistence type="predicted"/>
<evidence type="ECO:0000313" key="1">
    <source>
        <dbReference type="EMBL" id="MFC0515803.1"/>
    </source>
</evidence>
<name>A0ABV6L8L7_9SPHI</name>
<accession>A0ABV6L8L7</accession>
<dbReference type="Proteomes" id="UP001589828">
    <property type="component" value="Unassembled WGS sequence"/>
</dbReference>
<organism evidence="1 2">
    <name type="scientific">Mucilaginibacter angelicae</name>
    <dbReference type="NCBI Taxonomy" id="869718"/>
    <lineage>
        <taxon>Bacteria</taxon>
        <taxon>Pseudomonadati</taxon>
        <taxon>Bacteroidota</taxon>
        <taxon>Sphingobacteriia</taxon>
        <taxon>Sphingobacteriales</taxon>
        <taxon>Sphingobacteriaceae</taxon>
        <taxon>Mucilaginibacter</taxon>
    </lineage>
</organism>
<evidence type="ECO:0000313" key="2">
    <source>
        <dbReference type="Proteomes" id="UP001589828"/>
    </source>
</evidence>
<dbReference type="RefSeq" id="WP_377023603.1">
    <property type="nucleotide sequence ID" value="NZ_JBHLTS010000022.1"/>
</dbReference>
<dbReference type="PROSITE" id="PS51257">
    <property type="entry name" value="PROKAR_LIPOPROTEIN"/>
    <property type="match status" value="1"/>
</dbReference>
<sequence length="190" mass="21148">MKVSHLLLIACLLAACKPKPVKVIADSSKVEKVKVLPASYKVANTITPTKTDTSDIAEQLDAYAGYYIVVADTGLNYYSLRDKMFELNRTTGIVIDTMERGYNKAKDLIALSDKDEDEIYAGAYYPRRFPSKTLSLEYLDTYQFNTSPKTIALITGIYENKASADSALQAIDKIKTAFVFKGRVYVGCMH</sequence>
<keyword evidence="2" id="KW-1185">Reference proteome</keyword>
<reference evidence="1 2" key="1">
    <citation type="submission" date="2024-09" db="EMBL/GenBank/DDBJ databases">
        <authorList>
            <person name="Sun Q."/>
            <person name="Mori K."/>
        </authorList>
    </citation>
    <scope>NUCLEOTIDE SEQUENCE [LARGE SCALE GENOMIC DNA]</scope>
    <source>
        <strain evidence="1 2">NCAIM B.02415</strain>
    </source>
</reference>